<dbReference type="Gene3D" id="1.10.1300.10">
    <property type="entry name" value="3'5'-cyclic nucleotide phosphodiesterase, catalytic domain"/>
    <property type="match status" value="1"/>
</dbReference>
<feature type="compositionally biased region" description="Acidic residues" evidence="1">
    <location>
        <begin position="39"/>
        <end position="62"/>
    </location>
</feature>
<feature type="non-terminal residue" evidence="3">
    <location>
        <position position="68"/>
    </location>
</feature>
<dbReference type="STRING" id="137246.A0A401TEC2"/>
<feature type="region of interest" description="Disordered" evidence="1">
    <location>
        <begin position="29"/>
        <end position="68"/>
    </location>
</feature>
<dbReference type="AlphaFoldDB" id="A0A401TEC2"/>
<dbReference type="Proteomes" id="UP000287033">
    <property type="component" value="Unassembled WGS sequence"/>
</dbReference>
<evidence type="ECO:0000259" key="2">
    <source>
        <dbReference type="PROSITE" id="PS51845"/>
    </source>
</evidence>
<comment type="caution">
    <text evidence="3">The sequence shown here is derived from an EMBL/GenBank/DDBJ whole genome shotgun (WGS) entry which is preliminary data.</text>
</comment>
<dbReference type="OrthoDB" id="546632at2759"/>
<dbReference type="PROSITE" id="PS51845">
    <property type="entry name" value="PDEASE_I_2"/>
    <property type="match status" value="1"/>
</dbReference>
<organism evidence="3 4">
    <name type="scientific">Chiloscyllium punctatum</name>
    <name type="common">Brownbanded bambooshark</name>
    <name type="synonym">Hemiscyllium punctatum</name>
    <dbReference type="NCBI Taxonomy" id="137246"/>
    <lineage>
        <taxon>Eukaryota</taxon>
        <taxon>Metazoa</taxon>
        <taxon>Chordata</taxon>
        <taxon>Craniata</taxon>
        <taxon>Vertebrata</taxon>
        <taxon>Chondrichthyes</taxon>
        <taxon>Elasmobranchii</taxon>
        <taxon>Galeomorphii</taxon>
        <taxon>Galeoidea</taxon>
        <taxon>Orectolobiformes</taxon>
        <taxon>Hemiscylliidae</taxon>
        <taxon>Chiloscyllium</taxon>
    </lineage>
</organism>
<reference evidence="3 4" key="1">
    <citation type="journal article" date="2018" name="Nat. Ecol. Evol.">
        <title>Shark genomes provide insights into elasmobranch evolution and the origin of vertebrates.</title>
        <authorList>
            <person name="Hara Y"/>
            <person name="Yamaguchi K"/>
            <person name="Onimaru K"/>
            <person name="Kadota M"/>
            <person name="Koyanagi M"/>
            <person name="Keeley SD"/>
            <person name="Tatsumi K"/>
            <person name="Tanaka K"/>
            <person name="Motone F"/>
            <person name="Kageyama Y"/>
            <person name="Nozu R"/>
            <person name="Adachi N"/>
            <person name="Nishimura O"/>
            <person name="Nakagawa R"/>
            <person name="Tanegashima C"/>
            <person name="Kiyatake I"/>
            <person name="Matsumoto R"/>
            <person name="Murakumo K"/>
            <person name="Nishida K"/>
            <person name="Terakita A"/>
            <person name="Kuratani S"/>
            <person name="Sato K"/>
            <person name="Hyodo S Kuraku.S."/>
        </authorList>
    </citation>
    <scope>NUCLEOTIDE SEQUENCE [LARGE SCALE GENOMIC DNA]</scope>
</reference>
<proteinExistence type="predicted"/>
<dbReference type="EMBL" id="BEZZ01043541">
    <property type="protein sequence ID" value="GCC40966.1"/>
    <property type="molecule type" value="Genomic_DNA"/>
</dbReference>
<dbReference type="GO" id="GO:0004114">
    <property type="term" value="F:3',5'-cyclic-nucleotide phosphodiesterase activity"/>
    <property type="evidence" value="ECO:0007669"/>
    <property type="project" value="InterPro"/>
</dbReference>
<dbReference type="GO" id="GO:0007165">
    <property type="term" value="P:signal transduction"/>
    <property type="evidence" value="ECO:0007669"/>
    <property type="project" value="InterPro"/>
</dbReference>
<gene>
    <name evidence="3" type="ORF">chiPu_0024654</name>
</gene>
<sequence>MDRSAPQLAKLQESFITHIVGPLCNSYNSAGLIPGRWVEDDDEDEEEEDDDDAETTEEEGTETLETRR</sequence>
<dbReference type="InterPro" id="IPR002073">
    <property type="entry name" value="PDEase_catalytic_dom"/>
</dbReference>
<accession>A0A401TEC2</accession>
<feature type="domain" description="PDEase" evidence="2">
    <location>
        <begin position="1"/>
        <end position="68"/>
    </location>
</feature>
<dbReference type="InterPro" id="IPR036971">
    <property type="entry name" value="PDEase_catalytic_dom_sf"/>
</dbReference>
<name>A0A401TEC2_CHIPU</name>
<keyword evidence="4" id="KW-1185">Reference proteome</keyword>
<protein>
    <recommendedName>
        <fullName evidence="2">PDEase domain-containing protein</fullName>
    </recommendedName>
</protein>
<evidence type="ECO:0000313" key="4">
    <source>
        <dbReference type="Proteomes" id="UP000287033"/>
    </source>
</evidence>
<evidence type="ECO:0000313" key="3">
    <source>
        <dbReference type="EMBL" id="GCC40966.1"/>
    </source>
</evidence>
<evidence type="ECO:0000256" key="1">
    <source>
        <dbReference type="SAM" id="MobiDB-lite"/>
    </source>
</evidence>
<dbReference type="SUPFAM" id="SSF109604">
    <property type="entry name" value="HD-domain/PDEase-like"/>
    <property type="match status" value="1"/>
</dbReference>